<accession>A0ABZ2RPN2</accession>
<dbReference type="InterPro" id="IPR019080">
    <property type="entry name" value="YqaJ_viral_recombinase"/>
</dbReference>
<organism evidence="2 3">
    <name type="scientific">Mycoplasmopsis felifaucium</name>
    <dbReference type="NCBI Taxonomy" id="35768"/>
    <lineage>
        <taxon>Bacteria</taxon>
        <taxon>Bacillati</taxon>
        <taxon>Mycoplasmatota</taxon>
        <taxon>Mycoplasmoidales</taxon>
        <taxon>Metamycoplasmataceae</taxon>
        <taxon>Mycoplasmopsis</taxon>
    </lineage>
</organism>
<dbReference type="EMBL" id="CP148067">
    <property type="protein sequence ID" value="WXL28995.1"/>
    <property type="molecule type" value="Genomic_DNA"/>
</dbReference>
<protein>
    <submittedName>
        <fullName evidence="2">YqaJ viral recombinase family protein</fullName>
    </submittedName>
</protein>
<evidence type="ECO:0000259" key="1">
    <source>
        <dbReference type="Pfam" id="PF09588"/>
    </source>
</evidence>
<reference evidence="2" key="1">
    <citation type="submission" date="2024-03" db="EMBL/GenBank/DDBJ databases">
        <title>Complete genome sequence of Mycoplasma felifaucium Z921 isolated from the trachea of a cheetah.</title>
        <authorList>
            <person name="Spergser J."/>
        </authorList>
    </citation>
    <scope>NUCLEOTIDE SEQUENCE [LARGE SCALE GENOMIC DNA]</scope>
    <source>
        <strain evidence="2">Z921</strain>
    </source>
</reference>
<evidence type="ECO:0000313" key="2">
    <source>
        <dbReference type="EMBL" id="WXL28995.1"/>
    </source>
</evidence>
<keyword evidence="3" id="KW-1185">Reference proteome</keyword>
<dbReference type="SUPFAM" id="SSF52980">
    <property type="entry name" value="Restriction endonuclease-like"/>
    <property type="match status" value="1"/>
</dbReference>
<name>A0ABZ2RPN2_9BACT</name>
<dbReference type="InterPro" id="IPR011335">
    <property type="entry name" value="Restrct_endonuc-II-like"/>
</dbReference>
<dbReference type="NCBIfam" id="NF045870">
    <property type="entry name" value="MAGa7180_fam_nucl"/>
    <property type="match status" value="1"/>
</dbReference>
<dbReference type="Gene3D" id="3.90.320.10">
    <property type="match status" value="1"/>
</dbReference>
<gene>
    <name evidence="2" type="ORF">WG617_03190</name>
</gene>
<evidence type="ECO:0000313" key="3">
    <source>
        <dbReference type="Proteomes" id="UP001477443"/>
    </source>
</evidence>
<dbReference type="InterPro" id="IPR011604">
    <property type="entry name" value="PDDEXK-like_dom_sf"/>
</dbReference>
<sequence>MAKRFYNGVHYVLDEKIQVVKLLPEFHNQLLNGNGFNTQFKIFGGSSIADVLETDSYKNQFTAFCHMSRLKLPVLQKKYVNAGIILEPKIFEQLQKELDNTNQNLIIKHIEAKDVQYNYFKGLNDYIGGVPDGLIESKKIVLEMKAVNEKKLPIWTANNNAGVPIDYKKQAQLYAYLLNYNAYSIVALFLKDEDYINPENVDLTKRVMKNFNYKVNIAEAQDDIKRVTEFFQYYSVTGTSPQYQLPRDINQVEYLRCHNEQEWNELFKDWKSRGLVDQDIEFEKVA</sequence>
<dbReference type="Proteomes" id="UP001477443">
    <property type="component" value="Chromosome"/>
</dbReference>
<dbReference type="Pfam" id="PF09588">
    <property type="entry name" value="YqaJ"/>
    <property type="match status" value="1"/>
</dbReference>
<proteinExistence type="predicted"/>
<dbReference type="RefSeq" id="WP_338822585.1">
    <property type="nucleotide sequence ID" value="NZ_CP148067.1"/>
</dbReference>
<feature type="domain" description="YqaJ viral recombinase" evidence="1">
    <location>
        <begin position="41"/>
        <end position="176"/>
    </location>
</feature>